<dbReference type="Pfam" id="PF13456">
    <property type="entry name" value="RVT_3"/>
    <property type="match status" value="1"/>
</dbReference>
<dbReference type="AlphaFoldDB" id="A0A200R305"/>
<dbReference type="InterPro" id="IPR036397">
    <property type="entry name" value="RNaseH_sf"/>
</dbReference>
<dbReference type="InParanoid" id="A0A200R305"/>
<protein>
    <recommendedName>
        <fullName evidence="1">RNase H type-1 domain-containing protein</fullName>
    </recommendedName>
</protein>
<evidence type="ECO:0000313" key="3">
    <source>
        <dbReference type="Proteomes" id="UP000195402"/>
    </source>
</evidence>
<organism evidence="2 3">
    <name type="scientific">Macleaya cordata</name>
    <name type="common">Five-seeded plume-poppy</name>
    <name type="synonym">Bocconia cordata</name>
    <dbReference type="NCBI Taxonomy" id="56857"/>
    <lineage>
        <taxon>Eukaryota</taxon>
        <taxon>Viridiplantae</taxon>
        <taxon>Streptophyta</taxon>
        <taxon>Embryophyta</taxon>
        <taxon>Tracheophyta</taxon>
        <taxon>Spermatophyta</taxon>
        <taxon>Magnoliopsida</taxon>
        <taxon>Ranunculales</taxon>
        <taxon>Papaveraceae</taxon>
        <taxon>Papaveroideae</taxon>
        <taxon>Macleaya</taxon>
    </lineage>
</organism>
<dbReference type="Gene3D" id="3.30.420.10">
    <property type="entry name" value="Ribonuclease H-like superfamily/Ribonuclease H"/>
    <property type="match status" value="1"/>
</dbReference>
<dbReference type="SUPFAM" id="SSF53098">
    <property type="entry name" value="Ribonuclease H-like"/>
    <property type="match status" value="1"/>
</dbReference>
<dbReference type="InterPro" id="IPR002156">
    <property type="entry name" value="RNaseH_domain"/>
</dbReference>
<dbReference type="STRING" id="56857.A0A200R305"/>
<dbReference type="GO" id="GO:0003676">
    <property type="term" value="F:nucleic acid binding"/>
    <property type="evidence" value="ECO:0007669"/>
    <property type="project" value="InterPro"/>
</dbReference>
<dbReference type="PANTHER" id="PTHR47723:SF19">
    <property type="entry name" value="POLYNUCLEOTIDYL TRANSFERASE, RIBONUCLEASE H-LIKE SUPERFAMILY PROTEIN"/>
    <property type="match status" value="1"/>
</dbReference>
<comment type="caution">
    <text evidence="2">The sequence shown here is derived from an EMBL/GenBank/DDBJ whole genome shotgun (WGS) entry which is preliminary data.</text>
</comment>
<dbReference type="InterPro" id="IPR044730">
    <property type="entry name" value="RNase_H-like_dom_plant"/>
</dbReference>
<dbReference type="Proteomes" id="UP000195402">
    <property type="component" value="Unassembled WGS sequence"/>
</dbReference>
<dbReference type="EMBL" id="MVGT01000454">
    <property type="protein sequence ID" value="OVA17092.1"/>
    <property type="molecule type" value="Genomic_DNA"/>
</dbReference>
<evidence type="ECO:0000259" key="1">
    <source>
        <dbReference type="Pfam" id="PF13456"/>
    </source>
</evidence>
<accession>A0A200R305</accession>
<dbReference type="GO" id="GO:0004523">
    <property type="term" value="F:RNA-DNA hybrid ribonuclease activity"/>
    <property type="evidence" value="ECO:0007669"/>
    <property type="project" value="InterPro"/>
</dbReference>
<dbReference type="PANTHER" id="PTHR47723">
    <property type="entry name" value="OS05G0353850 PROTEIN"/>
    <property type="match status" value="1"/>
</dbReference>
<feature type="domain" description="RNase H type-1" evidence="1">
    <location>
        <begin position="3"/>
        <end position="113"/>
    </location>
</feature>
<dbReference type="InterPro" id="IPR053151">
    <property type="entry name" value="RNase_H-like"/>
</dbReference>
<proteinExistence type="predicted"/>
<reference evidence="2 3" key="1">
    <citation type="journal article" date="2017" name="Mol. Plant">
        <title>The Genome of Medicinal Plant Macleaya cordata Provides New Insights into Benzylisoquinoline Alkaloids Metabolism.</title>
        <authorList>
            <person name="Liu X."/>
            <person name="Liu Y."/>
            <person name="Huang P."/>
            <person name="Ma Y."/>
            <person name="Qing Z."/>
            <person name="Tang Q."/>
            <person name="Cao H."/>
            <person name="Cheng P."/>
            <person name="Zheng Y."/>
            <person name="Yuan Z."/>
            <person name="Zhou Y."/>
            <person name="Liu J."/>
            <person name="Tang Z."/>
            <person name="Zhuo Y."/>
            <person name="Zhang Y."/>
            <person name="Yu L."/>
            <person name="Huang J."/>
            <person name="Yang P."/>
            <person name="Peng Q."/>
            <person name="Zhang J."/>
            <person name="Jiang W."/>
            <person name="Zhang Z."/>
            <person name="Lin K."/>
            <person name="Ro D.K."/>
            <person name="Chen X."/>
            <person name="Xiong X."/>
            <person name="Shang Y."/>
            <person name="Huang S."/>
            <person name="Zeng J."/>
        </authorList>
    </citation>
    <scope>NUCLEOTIDE SEQUENCE [LARGE SCALE GENOMIC DNA]</scope>
    <source>
        <strain evidence="3">cv. BLH2017</strain>
        <tissue evidence="2">Root</tissue>
    </source>
</reference>
<dbReference type="InterPro" id="IPR012337">
    <property type="entry name" value="RNaseH-like_sf"/>
</dbReference>
<dbReference type="OrthoDB" id="1906820at2759"/>
<name>A0A200R305_MACCD</name>
<keyword evidence="3" id="KW-1185">Reference proteome</keyword>
<dbReference type="CDD" id="cd06222">
    <property type="entry name" value="RNase_H_like"/>
    <property type="match status" value="1"/>
</dbReference>
<sequence length="138" mass="15485">MINTDGSLNCDVAGFGAIIRYEEGNGLAAATGSSPPKMIILHELQGLETGLKLASLHKFWNVQVGTDSMVALSYVQRSISPPWVAITVLRSIRRMIQSFESFQICHIYRETNEQLTIFLAYTLQSIFWKSLLAHLQRI</sequence>
<gene>
    <name evidence="2" type="ORF">BVC80_9047g51</name>
</gene>
<evidence type="ECO:0000313" key="2">
    <source>
        <dbReference type="EMBL" id="OVA17092.1"/>
    </source>
</evidence>